<dbReference type="AlphaFoldDB" id="A0A4V6HZ03"/>
<evidence type="ECO:0000313" key="2">
    <source>
        <dbReference type="Proteomes" id="UP000029878"/>
    </source>
</evidence>
<dbReference type="Proteomes" id="UP000029878">
    <property type="component" value="Unassembled WGS sequence"/>
</dbReference>
<dbReference type="RefSeq" id="WP_034344411.1">
    <property type="nucleotide sequence ID" value="NZ_FZNG01000033.1"/>
</dbReference>
<proteinExistence type="predicted"/>
<organism evidence="1 2">
    <name type="scientific">Helicobacter trogontum</name>
    <dbReference type="NCBI Taxonomy" id="50960"/>
    <lineage>
        <taxon>Bacteria</taxon>
        <taxon>Pseudomonadati</taxon>
        <taxon>Campylobacterota</taxon>
        <taxon>Epsilonproteobacteria</taxon>
        <taxon>Campylobacterales</taxon>
        <taxon>Helicobacteraceae</taxon>
        <taxon>Helicobacter</taxon>
    </lineage>
</organism>
<name>A0A4V6HZ03_9HELI</name>
<evidence type="ECO:0000313" key="1">
    <source>
        <dbReference type="EMBL" id="TLD82562.1"/>
    </source>
</evidence>
<reference evidence="1 2" key="1">
    <citation type="journal article" date="2014" name="Genome Announc.">
        <title>Draft genome sequences of eight enterohepatic helicobacter species isolated from both laboratory and wild rodents.</title>
        <authorList>
            <person name="Sheh A."/>
            <person name="Shen Z."/>
            <person name="Fox J.G."/>
        </authorList>
    </citation>
    <scope>NUCLEOTIDE SEQUENCE [LARGE SCALE GENOMIC DNA]</scope>
    <source>
        <strain evidence="1 2">ATCC 700114</strain>
    </source>
</reference>
<sequence length="70" mass="8523">MPQPFCYNNDDFVVYDEMNRFDLSKLIEYRLFHCINNDEGHMKLEKNNATLKFLDNDKVYALNIEFEHEE</sequence>
<accession>A0A4V6HZ03</accession>
<protein>
    <submittedName>
        <fullName evidence="1">Uncharacterized protein</fullName>
    </submittedName>
</protein>
<dbReference type="EMBL" id="JRPL02000018">
    <property type="protein sequence ID" value="TLD82562.1"/>
    <property type="molecule type" value="Genomic_DNA"/>
</dbReference>
<gene>
    <name evidence="1" type="ORF">LS81_007365</name>
</gene>
<comment type="caution">
    <text evidence="1">The sequence shown here is derived from an EMBL/GenBank/DDBJ whole genome shotgun (WGS) entry which is preliminary data.</text>
</comment>